<dbReference type="GO" id="GO:0035869">
    <property type="term" value="C:ciliary transition zone"/>
    <property type="evidence" value="ECO:0007669"/>
    <property type="project" value="TreeGrafter"/>
</dbReference>
<evidence type="ECO:0000313" key="7">
    <source>
        <dbReference type="WBParaSite" id="SVE_0719400.1"/>
    </source>
</evidence>
<feature type="transmembrane region" description="Helical" evidence="5">
    <location>
        <begin position="127"/>
        <end position="147"/>
    </location>
</feature>
<dbReference type="AlphaFoldDB" id="A0A0K0FEB6"/>
<keyword evidence="3 5" id="KW-1133">Transmembrane helix</keyword>
<comment type="subcellular location">
    <subcellularLocation>
        <location evidence="1">Membrane</location>
        <topology evidence="1">Multi-pass membrane protein</topology>
    </subcellularLocation>
</comment>
<organism evidence="6 7">
    <name type="scientific">Strongyloides venezuelensis</name>
    <name type="common">Threadworm</name>
    <dbReference type="NCBI Taxonomy" id="75913"/>
    <lineage>
        <taxon>Eukaryota</taxon>
        <taxon>Metazoa</taxon>
        <taxon>Ecdysozoa</taxon>
        <taxon>Nematoda</taxon>
        <taxon>Chromadorea</taxon>
        <taxon>Rhabditida</taxon>
        <taxon>Tylenchina</taxon>
        <taxon>Panagrolaimomorpha</taxon>
        <taxon>Strongyloidoidea</taxon>
        <taxon>Strongyloididae</taxon>
        <taxon>Strongyloides</taxon>
    </lineage>
</organism>
<reference evidence="6" key="1">
    <citation type="submission" date="2014-07" db="EMBL/GenBank/DDBJ databases">
        <authorList>
            <person name="Martin A.A"/>
            <person name="De Silva N."/>
        </authorList>
    </citation>
    <scope>NUCLEOTIDE SEQUENCE</scope>
</reference>
<feature type="transmembrane region" description="Helical" evidence="5">
    <location>
        <begin position="30"/>
        <end position="52"/>
    </location>
</feature>
<name>A0A0K0FEB6_STRVS</name>
<evidence type="ECO:0000256" key="4">
    <source>
        <dbReference type="ARBA" id="ARBA00023136"/>
    </source>
</evidence>
<dbReference type="STRING" id="75913.A0A0K0FEB6"/>
<protein>
    <submittedName>
        <fullName evidence="7">Transmembrane protein 17 (inferred by orthology to a human protein)</fullName>
    </submittedName>
</protein>
<dbReference type="Proteomes" id="UP000035680">
    <property type="component" value="Unassembled WGS sequence"/>
</dbReference>
<proteinExistence type="predicted"/>
<keyword evidence="6" id="KW-1185">Reference proteome</keyword>
<dbReference type="WBParaSite" id="SVE_0719400.1">
    <property type="protein sequence ID" value="SVE_0719400.1"/>
    <property type="gene ID" value="SVE_0719400"/>
</dbReference>
<dbReference type="InterPro" id="IPR019184">
    <property type="entry name" value="Uncharacterised_TM-17"/>
</dbReference>
<dbReference type="PROSITE" id="PS51257">
    <property type="entry name" value="PROKAR_LIPOPROTEIN"/>
    <property type="match status" value="1"/>
</dbReference>
<feature type="transmembrane region" description="Helical" evidence="5">
    <location>
        <begin position="96"/>
        <end position="115"/>
    </location>
</feature>
<sequence length="171" mass="19581">MDSKRNIILKFKNQTNNQKSESLSSLPLQISISCHIALYLPLLTSQVICFILKFKYLSSIYCDILIAIFIVHYGIEIIRLYLAYAGNKEENIPNLSGAWITGLILQLPVSCFLLFNSDIIPLPLEIFTQSIHFMLLLVEVITGFFTIHTMADHQVKVFKNKILMDDNKKDN</sequence>
<evidence type="ECO:0000256" key="2">
    <source>
        <dbReference type="ARBA" id="ARBA00022692"/>
    </source>
</evidence>
<dbReference type="GO" id="GO:1905515">
    <property type="term" value="P:non-motile cilium assembly"/>
    <property type="evidence" value="ECO:0007669"/>
    <property type="project" value="TreeGrafter"/>
</dbReference>
<keyword evidence="2 5" id="KW-0812">Transmembrane</keyword>
<dbReference type="PANTHER" id="PTHR13531:SF6">
    <property type="entry name" value="TMEM (HUMAN TRANSMEMBRANE PROTEIN) HOMOLOG"/>
    <property type="match status" value="1"/>
</dbReference>
<evidence type="ECO:0000256" key="1">
    <source>
        <dbReference type="ARBA" id="ARBA00004141"/>
    </source>
</evidence>
<evidence type="ECO:0000256" key="5">
    <source>
        <dbReference type="SAM" id="Phobius"/>
    </source>
</evidence>
<dbReference type="PANTHER" id="PTHR13531">
    <property type="entry name" value="GEO07735P1-RELATED-RELATED"/>
    <property type="match status" value="1"/>
</dbReference>
<dbReference type="GO" id="GO:0016020">
    <property type="term" value="C:membrane"/>
    <property type="evidence" value="ECO:0007669"/>
    <property type="project" value="UniProtKB-SubCell"/>
</dbReference>
<evidence type="ECO:0000313" key="6">
    <source>
        <dbReference type="Proteomes" id="UP000035680"/>
    </source>
</evidence>
<feature type="transmembrane region" description="Helical" evidence="5">
    <location>
        <begin position="64"/>
        <end position="84"/>
    </location>
</feature>
<accession>A0A0K0FEB6</accession>
<dbReference type="Pfam" id="PF09799">
    <property type="entry name" value="Transmemb_17"/>
    <property type="match status" value="1"/>
</dbReference>
<reference evidence="7" key="2">
    <citation type="submission" date="2015-08" db="UniProtKB">
        <authorList>
            <consortium name="WormBaseParasite"/>
        </authorList>
    </citation>
    <scope>IDENTIFICATION</scope>
</reference>
<keyword evidence="4 5" id="KW-0472">Membrane</keyword>
<evidence type="ECO:0000256" key="3">
    <source>
        <dbReference type="ARBA" id="ARBA00022989"/>
    </source>
</evidence>